<accession>A0ABV2AQY5</accession>
<dbReference type="EMBL" id="JBDODL010001747">
    <property type="protein sequence ID" value="MES1921772.1"/>
    <property type="molecule type" value="Genomic_DNA"/>
</dbReference>
<dbReference type="Proteomes" id="UP001439008">
    <property type="component" value="Unassembled WGS sequence"/>
</dbReference>
<evidence type="ECO:0000256" key="1">
    <source>
        <dbReference type="SAM" id="MobiDB-lite"/>
    </source>
</evidence>
<name>A0ABV2AQY5_9EUKA</name>
<organism evidence="2 3">
    <name type="scientific">Bonamia ostreae</name>
    <dbReference type="NCBI Taxonomy" id="126728"/>
    <lineage>
        <taxon>Eukaryota</taxon>
        <taxon>Sar</taxon>
        <taxon>Rhizaria</taxon>
        <taxon>Endomyxa</taxon>
        <taxon>Ascetosporea</taxon>
        <taxon>Haplosporida</taxon>
        <taxon>Bonamia</taxon>
    </lineage>
</organism>
<feature type="region of interest" description="Disordered" evidence="1">
    <location>
        <begin position="92"/>
        <end position="174"/>
    </location>
</feature>
<feature type="compositionally biased region" description="Polar residues" evidence="1">
    <location>
        <begin position="104"/>
        <end position="117"/>
    </location>
</feature>
<evidence type="ECO:0000313" key="2">
    <source>
        <dbReference type="EMBL" id="MES1921772.1"/>
    </source>
</evidence>
<proteinExistence type="predicted"/>
<comment type="caution">
    <text evidence="2">The sequence shown here is derived from an EMBL/GenBank/DDBJ whole genome shotgun (WGS) entry which is preliminary data.</text>
</comment>
<sequence>MHACASVISRSIKSVYPPVNGILDLSVSILNTVFPPRGLKSRHTVTLLWFNCSLSHIPGKWSPNHFVPLLSNDQNVPVVDLTSELDFPPLAKSNSKSCPVKSASVPNQTSSSQNSGVSKPDLNSGPSSSFSPISSPVKSASVPNKNSSPQAITVDSSPQASPPLSLNPPSSSSELHEITSVSCISSSDIPLDVPYSNPPSHSLHGKFLENKTVSELVKERKEVFQRWFQRV</sequence>
<reference evidence="2 3" key="1">
    <citation type="journal article" date="2024" name="BMC Biol.">
        <title>Comparative genomics of Ascetosporea gives new insight into the evolutionary basis for animal parasitism in Rhizaria.</title>
        <authorList>
            <person name="Hiltunen Thoren M."/>
            <person name="Onut-Brannstrom I."/>
            <person name="Alfjorden A."/>
            <person name="Peckova H."/>
            <person name="Swords F."/>
            <person name="Hooper C."/>
            <person name="Holzer A.S."/>
            <person name="Bass D."/>
            <person name="Burki F."/>
        </authorList>
    </citation>
    <scope>NUCLEOTIDE SEQUENCE [LARGE SCALE GENOMIC DNA]</scope>
    <source>
        <strain evidence="2">20-A016</strain>
    </source>
</reference>
<keyword evidence="3" id="KW-1185">Reference proteome</keyword>
<protein>
    <submittedName>
        <fullName evidence="2">Uncharacterized protein</fullName>
    </submittedName>
</protein>
<evidence type="ECO:0000313" key="3">
    <source>
        <dbReference type="Proteomes" id="UP001439008"/>
    </source>
</evidence>
<feature type="compositionally biased region" description="Polar residues" evidence="1">
    <location>
        <begin position="144"/>
        <end position="155"/>
    </location>
</feature>
<feature type="compositionally biased region" description="Low complexity" evidence="1">
    <location>
        <begin position="124"/>
        <end position="143"/>
    </location>
</feature>
<gene>
    <name evidence="2" type="ORF">MHBO_003303</name>
</gene>
<feature type="compositionally biased region" description="Low complexity" evidence="1">
    <location>
        <begin position="156"/>
        <end position="173"/>
    </location>
</feature>